<feature type="domain" description="NB-ARC" evidence="4">
    <location>
        <begin position="159"/>
        <end position="238"/>
    </location>
</feature>
<dbReference type="PANTHER" id="PTHR23155:SF1241">
    <property type="entry name" value="DISEASE RESISTANCE RPP13-LIKE PROTEIN 1-RELATED"/>
    <property type="match status" value="1"/>
</dbReference>
<evidence type="ECO:0000256" key="1">
    <source>
        <dbReference type="ARBA" id="ARBA00022737"/>
    </source>
</evidence>
<dbReference type="Proteomes" id="UP000288805">
    <property type="component" value="Unassembled WGS sequence"/>
</dbReference>
<keyword evidence="2" id="KW-0547">Nucleotide-binding</keyword>
<dbReference type="SUPFAM" id="SSF52540">
    <property type="entry name" value="P-loop containing nucleoside triphosphate hydrolases"/>
    <property type="match status" value="1"/>
</dbReference>
<name>A0A438G4T8_VITVI</name>
<dbReference type="AlphaFoldDB" id="A0A438G4T8"/>
<feature type="domain" description="NB-ARC" evidence="4">
    <location>
        <begin position="110"/>
        <end position="145"/>
    </location>
</feature>
<dbReference type="InterPro" id="IPR058922">
    <property type="entry name" value="WHD_DRP"/>
</dbReference>
<dbReference type="GO" id="GO:0043531">
    <property type="term" value="F:ADP binding"/>
    <property type="evidence" value="ECO:0007669"/>
    <property type="project" value="InterPro"/>
</dbReference>
<reference evidence="7 8" key="1">
    <citation type="journal article" date="2018" name="PLoS Genet.">
        <title>Population sequencing reveals clonal diversity and ancestral inbreeding in the grapevine cultivar Chardonnay.</title>
        <authorList>
            <person name="Roach M.J."/>
            <person name="Johnson D.L."/>
            <person name="Bohlmann J."/>
            <person name="van Vuuren H.J."/>
            <person name="Jones S.J."/>
            <person name="Pretorius I.S."/>
            <person name="Schmidt S.A."/>
            <person name="Borneman A.R."/>
        </authorList>
    </citation>
    <scope>NUCLEOTIDE SEQUENCE [LARGE SCALE GENOMIC DNA]</scope>
    <source>
        <strain evidence="8">cv. Chardonnay</strain>
        <tissue evidence="7">Leaf</tissue>
    </source>
</reference>
<dbReference type="Gene3D" id="1.10.10.10">
    <property type="entry name" value="Winged helix-like DNA-binding domain superfamily/Winged helix DNA-binding domain"/>
    <property type="match status" value="1"/>
</dbReference>
<evidence type="ECO:0000256" key="3">
    <source>
        <dbReference type="ARBA" id="ARBA00022821"/>
    </source>
</evidence>
<keyword evidence="3" id="KW-0611">Plant defense</keyword>
<dbReference type="GO" id="GO:0006952">
    <property type="term" value="P:defense response"/>
    <property type="evidence" value="ECO:0007669"/>
    <property type="project" value="UniProtKB-KW"/>
</dbReference>
<evidence type="ECO:0000313" key="7">
    <source>
        <dbReference type="EMBL" id="RVW67223.1"/>
    </source>
</evidence>
<keyword evidence="1" id="KW-0677">Repeat</keyword>
<protein>
    <submittedName>
        <fullName evidence="7">Putative disease resistance RPP13-like protein 1</fullName>
    </submittedName>
</protein>
<proteinExistence type="predicted"/>
<comment type="caution">
    <text evidence="7">The sequence shown here is derived from an EMBL/GenBank/DDBJ whole genome shotgun (WGS) entry which is preliminary data.</text>
</comment>
<sequence>MEAVEGVALYSSSGVLFGMWTSSDVDKLARQHHFQTEFEKLRKLQVRIVGVLNDAEKNQVSKPSVKTWLDEANHLMYGAEGKVSALKGSSVTPSTPLVDATIVCGRNEDRENIVELLLSNQESESKVDVISIVGMAGIGKTTLAQLAILCLVTSTNDDLPDLEQVQVKLRDAVAGKMFLLVLDDVWHQDPWKWVLQSPFAAGAKGIKIIVTTHSQNVAKMMGSVYLHQAVLFEEYCWRPLATNALGLLLQSEPSDQWKTVLNSEMWTTADEYILPHLRLTYSYLPFQLKRCFAYCAIFLRDCEFEVNELVLLWMAEGLIQQPAENPEMEDFGAEYFRELLKRSFFQQSINVSKFVMHGLICDLARAFVGTYVLRLGG</sequence>
<dbReference type="EMBL" id="QGNW01000597">
    <property type="protein sequence ID" value="RVW67223.1"/>
    <property type="molecule type" value="Genomic_DNA"/>
</dbReference>
<gene>
    <name evidence="7" type="primary">RPPL1_267</name>
    <name evidence="7" type="ORF">CK203_063640</name>
</gene>
<dbReference type="InterPro" id="IPR041118">
    <property type="entry name" value="Rx_N"/>
</dbReference>
<organism evidence="7 8">
    <name type="scientific">Vitis vinifera</name>
    <name type="common">Grape</name>
    <dbReference type="NCBI Taxonomy" id="29760"/>
    <lineage>
        <taxon>Eukaryota</taxon>
        <taxon>Viridiplantae</taxon>
        <taxon>Streptophyta</taxon>
        <taxon>Embryophyta</taxon>
        <taxon>Tracheophyta</taxon>
        <taxon>Spermatophyta</taxon>
        <taxon>Magnoliopsida</taxon>
        <taxon>eudicotyledons</taxon>
        <taxon>Gunneridae</taxon>
        <taxon>Pentapetalae</taxon>
        <taxon>rosids</taxon>
        <taxon>Vitales</taxon>
        <taxon>Vitaceae</taxon>
        <taxon>Viteae</taxon>
        <taxon>Vitis</taxon>
    </lineage>
</organism>
<evidence type="ECO:0000259" key="6">
    <source>
        <dbReference type="Pfam" id="PF23559"/>
    </source>
</evidence>
<feature type="domain" description="Disease resistance protein winged helix" evidence="6">
    <location>
        <begin position="297"/>
        <end position="364"/>
    </location>
</feature>
<dbReference type="InterPro" id="IPR036388">
    <property type="entry name" value="WH-like_DNA-bd_sf"/>
</dbReference>
<evidence type="ECO:0000313" key="8">
    <source>
        <dbReference type="Proteomes" id="UP000288805"/>
    </source>
</evidence>
<dbReference type="Gene3D" id="3.40.50.300">
    <property type="entry name" value="P-loop containing nucleotide triphosphate hydrolases"/>
    <property type="match status" value="2"/>
</dbReference>
<dbReference type="PANTHER" id="PTHR23155">
    <property type="entry name" value="DISEASE RESISTANCE PROTEIN RP"/>
    <property type="match status" value="1"/>
</dbReference>
<dbReference type="Pfam" id="PF00931">
    <property type="entry name" value="NB-ARC"/>
    <property type="match status" value="2"/>
</dbReference>
<dbReference type="InterPro" id="IPR002182">
    <property type="entry name" value="NB-ARC"/>
</dbReference>
<dbReference type="InterPro" id="IPR044974">
    <property type="entry name" value="Disease_R_plants"/>
</dbReference>
<dbReference type="Pfam" id="PF18052">
    <property type="entry name" value="Rx_N"/>
    <property type="match status" value="1"/>
</dbReference>
<evidence type="ECO:0000259" key="4">
    <source>
        <dbReference type="Pfam" id="PF00931"/>
    </source>
</evidence>
<feature type="domain" description="Disease resistance N-terminal" evidence="5">
    <location>
        <begin position="26"/>
        <end position="80"/>
    </location>
</feature>
<evidence type="ECO:0000259" key="5">
    <source>
        <dbReference type="Pfam" id="PF18052"/>
    </source>
</evidence>
<dbReference type="InterPro" id="IPR027417">
    <property type="entry name" value="P-loop_NTPase"/>
</dbReference>
<dbReference type="Pfam" id="PF23559">
    <property type="entry name" value="WHD_DRP"/>
    <property type="match status" value="1"/>
</dbReference>
<accession>A0A438G4T8</accession>
<evidence type="ECO:0000256" key="2">
    <source>
        <dbReference type="ARBA" id="ARBA00022741"/>
    </source>
</evidence>